<dbReference type="EMBL" id="CAAHFG010000002">
    <property type="protein sequence ID" value="VGO15031.1"/>
    <property type="molecule type" value="Genomic_DNA"/>
</dbReference>
<dbReference type="Proteomes" id="UP000366872">
    <property type="component" value="Unassembled WGS sequence"/>
</dbReference>
<gene>
    <name evidence="1" type="ORF">PDESU_03611</name>
</gene>
<keyword evidence="2" id="KW-1185">Reference proteome</keyword>
<dbReference type="AlphaFoldDB" id="A0A6C2U681"/>
<organism evidence="1 2">
    <name type="scientific">Pontiella desulfatans</name>
    <dbReference type="NCBI Taxonomy" id="2750659"/>
    <lineage>
        <taxon>Bacteria</taxon>
        <taxon>Pseudomonadati</taxon>
        <taxon>Kiritimatiellota</taxon>
        <taxon>Kiritimatiellia</taxon>
        <taxon>Kiritimatiellales</taxon>
        <taxon>Pontiellaceae</taxon>
        <taxon>Pontiella</taxon>
    </lineage>
</organism>
<evidence type="ECO:0000313" key="2">
    <source>
        <dbReference type="Proteomes" id="UP000366872"/>
    </source>
</evidence>
<name>A0A6C2U681_PONDE</name>
<accession>A0A6C2U681</accession>
<protein>
    <submittedName>
        <fullName evidence="1">Uncharacterized protein</fullName>
    </submittedName>
</protein>
<sequence>MSGDRVFTSGYERAHVFTSGYERGSNRLKEKNMNSNFTFLQHEWPEFHEAAASPTTRWSGIEETA</sequence>
<evidence type="ECO:0000313" key="1">
    <source>
        <dbReference type="EMBL" id="VGO15031.1"/>
    </source>
</evidence>
<reference evidence="1 2" key="1">
    <citation type="submission" date="2019-04" db="EMBL/GenBank/DDBJ databases">
        <authorList>
            <person name="Van Vliet M D."/>
        </authorList>
    </citation>
    <scope>NUCLEOTIDE SEQUENCE [LARGE SCALE GENOMIC DNA]</scope>
    <source>
        <strain evidence="1 2">F1</strain>
    </source>
</reference>
<proteinExistence type="predicted"/>